<keyword evidence="2" id="KW-1185">Reference proteome</keyword>
<accession>A0AAV6US23</accession>
<comment type="caution">
    <text evidence="1">The sequence shown here is derived from an EMBL/GenBank/DDBJ whole genome shotgun (WGS) entry which is preliminary data.</text>
</comment>
<name>A0AAV6US23_9ARAC</name>
<dbReference type="EMBL" id="JAFNEN010000296">
    <property type="protein sequence ID" value="KAG8186617.1"/>
    <property type="molecule type" value="Genomic_DNA"/>
</dbReference>
<proteinExistence type="predicted"/>
<sequence length="83" mass="9567">MDPFRSSMPDMYPRCPVRTFIIFIRGPVVSLQGHSELSWVPADVIVIDSCRCFTPNGVDFRLREECHFGNDDLDDFVIFPPFV</sequence>
<reference evidence="1 2" key="1">
    <citation type="journal article" date="2022" name="Nat. Ecol. Evol.">
        <title>A masculinizing supergene underlies an exaggerated male reproductive morph in a spider.</title>
        <authorList>
            <person name="Hendrickx F."/>
            <person name="De Corte Z."/>
            <person name="Sonet G."/>
            <person name="Van Belleghem S.M."/>
            <person name="Kostlbacher S."/>
            <person name="Vangestel C."/>
        </authorList>
    </citation>
    <scope>NUCLEOTIDE SEQUENCE [LARGE SCALE GENOMIC DNA]</scope>
    <source>
        <strain evidence="1">W744_W776</strain>
    </source>
</reference>
<evidence type="ECO:0000313" key="2">
    <source>
        <dbReference type="Proteomes" id="UP000827092"/>
    </source>
</evidence>
<evidence type="ECO:0000313" key="1">
    <source>
        <dbReference type="EMBL" id="KAG8186617.1"/>
    </source>
</evidence>
<organism evidence="1 2">
    <name type="scientific">Oedothorax gibbosus</name>
    <dbReference type="NCBI Taxonomy" id="931172"/>
    <lineage>
        <taxon>Eukaryota</taxon>
        <taxon>Metazoa</taxon>
        <taxon>Ecdysozoa</taxon>
        <taxon>Arthropoda</taxon>
        <taxon>Chelicerata</taxon>
        <taxon>Arachnida</taxon>
        <taxon>Araneae</taxon>
        <taxon>Araneomorphae</taxon>
        <taxon>Entelegynae</taxon>
        <taxon>Araneoidea</taxon>
        <taxon>Linyphiidae</taxon>
        <taxon>Erigoninae</taxon>
        <taxon>Oedothorax</taxon>
    </lineage>
</organism>
<dbReference type="Proteomes" id="UP000827092">
    <property type="component" value="Unassembled WGS sequence"/>
</dbReference>
<dbReference type="AlphaFoldDB" id="A0AAV6US23"/>
<protein>
    <submittedName>
        <fullName evidence="1">Uncharacterized protein</fullName>
    </submittedName>
</protein>
<gene>
    <name evidence="1" type="ORF">JTE90_019938</name>
</gene>